<evidence type="ECO:0000259" key="1">
    <source>
        <dbReference type="Pfam" id="PF00385"/>
    </source>
</evidence>
<accession>A0AAD7QJ70</accession>
<feature type="domain" description="Chromo" evidence="1">
    <location>
        <begin position="73"/>
        <end position="114"/>
    </location>
</feature>
<reference evidence="3 4" key="1">
    <citation type="journal article" date="2023" name="Science">
        <title>Elucidation of the pathway for biosynthesis of saponin adjuvants from the soapbark tree.</title>
        <authorList>
            <person name="Reed J."/>
            <person name="Orme A."/>
            <person name="El-Demerdash A."/>
            <person name="Owen C."/>
            <person name="Martin L.B.B."/>
            <person name="Misra R.C."/>
            <person name="Kikuchi S."/>
            <person name="Rejzek M."/>
            <person name="Martin A.C."/>
            <person name="Harkess A."/>
            <person name="Leebens-Mack J."/>
            <person name="Louveau T."/>
            <person name="Stephenson M.J."/>
            <person name="Osbourn A."/>
        </authorList>
    </citation>
    <scope>NUCLEOTIDE SEQUENCE [LARGE SCALE GENOMIC DNA]</scope>
    <source>
        <strain evidence="3">S10</strain>
    </source>
</reference>
<dbReference type="InterPro" id="IPR016197">
    <property type="entry name" value="Chromo-like_dom_sf"/>
</dbReference>
<evidence type="ECO:0000313" key="4">
    <source>
        <dbReference type="Proteomes" id="UP001163823"/>
    </source>
</evidence>
<sequence length="121" mass="13829">MHGTTFPKLSAKYFGPYKVIAKIGTVAYALELPEGSKIHNIFHVSRLKRHHGQILGQPQLPVFDDSGHLLLEPVAVIDRRTIKKNNKAVVQVLVHWSNSSREDCTWEDFHVLKSKFSQFRP</sequence>
<dbReference type="Gene3D" id="2.40.50.40">
    <property type="match status" value="1"/>
</dbReference>
<proteinExistence type="predicted"/>
<organism evidence="3 4">
    <name type="scientific">Quillaja saponaria</name>
    <name type="common">Soap bark tree</name>
    <dbReference type="NCBI Taxonomy" id="32244"/>
    <lineage>
        <taxon>Eukaryota</taxon>
        <taxon>Viridiplantae</taxon>
        <taxon>Streptophyta</taxon>
        <taxon>Embryophyta</taxon>
        <taxon>Tracheophyta</taxon>
        <taxon>Spermatophyta</taxon>
        <taxon>Magnoliopsida</taxon>
        <taxon>eudicotyledons</taxon>
        <taxon>Gunneridae</taxon>
        <taxon>Pentapetalae</taxon>
        <taxon>rosids</taxon>
        <taxon>fabids</taxon>
        <taxon>Fabales</taxon>
        <taxon>Quillajaceae</taxon>
        <taxon>Quillaja</taxon>
    </lineage>
</organism>
<dbReference type="Pfam" id="PF24626">
    <property type="entry name" value="SH3_Tf2-1"/>
    <property type="match status" value="1"/>
</dbReference>
<dbReference type="AlphaFoldDB" id="A0AAD7QJ70"/>
<dbReference type="Proteomes" id="UP001163823">
    <property type="component" value="Chromosome 1"/>
</dbReference>
<protein>
    <submittedName>
        <fullName evidence="3">Ty3/gypsy retrotransposon protein</fullName>
    </submittedName>
</protein>
<dbReference type="EMBL" id="JARAOO010000001">
    <property type="protein sequence ID" value="KAJ7982533.1"/>
    <property type="molecule type" value="Genomic_DNA"/>
</dbReference>
<evidence type="ECO:0000259" key="2">
    <source>
        <dbReference type="Pfam" id="PF24626"/>
    </source>
</evidence>
<name>A0AAD7QJ70_QUISA</name>
<dbReference type="KEGG" id="qsa:O6P43_001646"/>
<comment type="caution">
    <text evidence="3">The sequence shown here is derived from an EMBL/GenBank/DDBJ whole genome shotgun (WGS) entry which is preliminary data.</text>
</comment>
<dbReference type="InterPro" id="IPR056924">
    <property type="entry name" value="SH3_Tf2-1"/>
</dbReference>
<feature type="domain" description="Tf2-1-like SH3-like" evidence="2">
    <location>
        <begin position="8"/>
        <end position="51"/>
    </location>
</feature>
<evidence type="ECO:0000313" key="3">
    <source>
        <dbReference type="EMBL" id="KAJ7982533.1"/>
    </source>
</evidence>
<gene>
    <name evidence="3" type="ORF">O6P43_001646</name>
</gene>
<dbReference type="Pfam" id="PF00385">
    <property type="entry name" value="Chromo"/>
    <property type="match status" value="1"/>
</dbReference>
<keyword evidence="4" id="KW-1185">Reference proteome</keyword>
<dbReference type="PANTHER" id="PTHR46148">
    <property type="entry name" value="CHROMO DOMAIN-CONTAINING PROTEIN"/>
    <property type="match status" value="1"/>
</dbReference>
<dbReference type="InterPro" id="IPR023780">
    <property type="entry name" value="Chromo_domain"/>
</dbReference>
<dbReference type="PANTHER" id="PTHR46148:SF52">
    <property type="entry name" value="OS04G0603800 PROTEIN"/>
    <property type="match status" value="1"/>
</dbReference>
<dbReference type="SUPFAM" id="SSF54160">
    <property type="entry name" value="Chromo domain-like"/>
    <property type="match status" value="1"/>
</dbReference>